<dbReference type="GO" id="GO:0005524">
    <property type="term" value="F:ATP binding"/>
    <property type="evidence" value="ECO:0007669"/>
    <property type="project" value="InterPro"/>
</dbReference>
<dbReference type="EMBL" id="NPKI01000017">
    <property type="protein sequence ID" value="PAQ01186.1"/>
    <property type="molecule type" value="Genomic_DNA"/>
</dbReference>
<dbReference type="SMART" id="SM00382">
    <property type="entry name" value="AAA"/>
    <property type="match status" value="1"/>
</dbReference>
<evidence type="ECO:0000313" key="3">
    <source>
        <dbReference type="Proteomes" id="UP000216215"/>
    </source>
</evidence>
<dbReference type="Pfam" id="PF00004">
    <property type="entry name" value="AAA"/>
    <property type="match status" value="1"/>
</dbReference>
<sequence length="235" mass="25656">MLLPKAFSSLSKPFRNISPSGGAALPDGTAIHRAELDHLLSLVQDSESSTTALLGPPGAGKSALLAAFGQRLHDQNIPFLAIKADLLDVDISDEEGLSQSIGLDHIPTKLLLGLSLTRPTVLIIDQLDALAGYVDLRTGRLNVLLNLVRRLSGARNMHIVFSARTFEYEHDVRLRTIRAESLNLELPPWSTVLRAAAARWKHSVGSSGDVQIVNFDWQRRDFGTTLLEKGRGRAK</sequence>
<dbReference type="Proteomes" id="UP000216215">
    <property type="component" value="Unassembled WGS sequence"/>
</dbReference>
<name>A0AB36R9J3_9HYPH</name>
<dbReference type="InterPro" id="IPR003593">
    <property type="entry name" value="AAA+_ATPase"/>
</dbReference>
<dbReference type="CDD" id="cd00009">
    <property type="entry name" value="AAA"/>
    <property type="match status" value="1"/>
</dbReference>
<dbReference type="SUPFAM" id="SSF52540">
    <property type="entry name" value="P-loop containing nucleoside triphosphate hydrolases"/>
    <property type="match status" value="1"/>
</dbReference>
<evidence type="ECO:0000313" key="2">
    <source>
        <dbReference type="EMBL" id="PAQ01186.1"/>
    </source>
</evidence>
<comment type="caution">
    <text evidence="2">The sequence shown here is derived from an EMBL/GenBank/DDBJ whole genome shotgun (WGS) entry which is preliminary data.</text>
</comment>
<proteinExistence type="predicted"/>
<gene>
    <name evidence="2" type="ORF">CIT25_13900</name>
</gene>
<keyword evidence="3" id="KW-1185">Reference proteome</keyword>
<dbReference type="GO" id="GO:0016887">
    <property type="term" value="F:ATP hydrolysis activity"/>
    <property type="evidence" value="ECO:0007669"/>
    <property type="project" value="InterPro"/>
</dbReference>
<protein>
    <recommendedName>
        <fullName evidence="1">AAA+ ATPase domain-containing protein</fullName>
    </recommendedName>
</protein>
<dbReference type="InterPro" id="IPR027417">
    <property type="entry name" value="P-loop_NTPase"/>
</dbReference>
<reference evidence="3" key="1">
    <citation type="submission" date="2017-08" db="EMBL/GenBank/DDBJ databases">
        <title>Mesorhizobium wenxinae sp. nov., a novel rhizobial species isolated from root nodules of chickpea (Cicer arietinum L.).</title>
        <authorList>
            <person name="Zhang J."/>
        </authorList>
    </citation>
    <scope>NUCLEOTIDE SEQUENCE [LARGE SCALE GENOMIC DNA]</scope>
    <source>
        <strain evidence="3">USDA 3392</strain>
    </source>
</reference>
<accession>A0AB36R9J3</accession>
<dbReference type="AlphaFoldDB" id="A0AB36R9J3"/>
<dbReference type="Gene3D" id="3.40.50.300">
    <property type="entry name" value="P-loop containing nucleotide triphosphate hydrolases"/>
    <property type="match status" value="1"/>
</dbReference>
<feature type="domain" description="AAA+ ATPase" evidence="1">
    <location>
        <begin position="47"/>
        <end position="188"/>
    </location>
</feature>
<dbReference type="InterPro" id="IPR003959">
    <property type="entry name" value="ATPase_AAA_core"/>
</dbReference>
<evidence type="ECO:0000259" key="1">
    <source>
        <dbReference type="SMART" id="SM00382"/>
    </source>
</evidence>
<organism evidence="2 3">
    <name type="scientific">Mesorhizobium mediterraneum</name>
    <dbReference type="NCBI Taxonomy" id="43617"/>
    <lineage>
        <taxon>Bacteria</taxon>
        <taxon>Pseudomonadati</taxon>
        <taxon>Pseudomonadota</taxon>
        <taxon>Alphaproteobacteria</taxon>
        <taxon>Hyphomicrobiales</taxon>
        <taxon>Phyllobacteriaceae</taxon>
        <taxon>Mesorhizobium</taxon>
    </lineage>
</organism>